<evidence type="ECO:0000259" key="10">
    <source>
        <dbReference type="Pfam" id="PF10744"/>
    </source>
</evidence>
<evidence type="ECO:0000256" key="4">
    <source>
        <dbReference type="ARBA" id="ARBA00023015"/>
    </source>
</evidence>
<name>A0A8B8BPQ1_CRAVI</name>
<dbReference type="Pfam" id="PF10744">
    <property type="entry name" value="Med1"/>
    <property type="match status" value="1"/>
</dbReference>
<evidence type="ECO:0000256" key="1">
    <source>
        <dbReference type="ARBA" id="ARBA00004123"/>
    </source>
</evidence>
<feature type="compositionally biased region" description="Polar residues" evidence="9">
    <location>
        <begin position="1381"/>
        <end position="1445"/>
    </location>
</feature>
<dbReference type="GeneID" id="111112210"/>
<feature type="compositionally biased region" description="Polar residues" evidence="9">
    <location>
        <begin position="1219"/>
        <end position="1244"/>
    </location>
</feature>
<feature type="region of interest" description="Disordered" evidence="9">
    <location>
        <begin position="806"/>
        <end position="831"/>
    </location>
</feature>
<feature type="domain" description="Mediator complex subunit Med1" evidence="10">
    <location>
        <begin position="76"/>
        <end position="431"/>
    </location>
</feature>
<evidence type="ECO:0000313" key="12">
    <source>
        <dbReference type="RefSeq" id="XP_022305317.1"/>
    </source>
</evidence>
<keyword evidence="4" id="KW-0805">Transcription regulation</keyword>
<feature type="compositionally biased region" description="Basic residues" evidence="9">
    <location>
        <begin position="1044"/>
        <end position="1059"/>
    </location>
</feature>
<dbReference type="RefSeq" id="XP_022305317.1">
    <property type="nucleotide sequence ID" value="XM_022449609.1"/>
</dbReference>
<feature type="compositionally biased region" description="Low complexity" evidence="9">
    <location>
        <begin position="1457"/>
        <end position="1483"/>
    </location>
</feature>
<feature type="compositionally biased region" description="Polar residues" evidence="9">
    <location>
        <begin position="1845"/>
        <end position="1860"/>
    </location>
</feature>
<sequence>MAASLRISLNNMGNGDISSGTTNNLENDLKKQMEKLHRLQMKKKREWKESMKVVQQNLSREKKMMLDEKETGALRSCLDRLHSCIKVVSQQTLLERLETTARLVDLSFAPPSGSEKSAFISSEMFRIEIIFDPGGLVKDVRVSHQGEPTSCDEITEVLRQGNFDEFIVHLRGLQNIYNLSGDRKQKSKAFLALQALETDLNSLAQLQSSIKGVSNCIHKSPLGILLPRKGGLPMKLMYFVSPYDLLNKRTRSPHPMTVEAIMENSLGQSVTVCIEQHSHRRLQTIPLMSVVPQDGKSLPSFQALSQVNSTSMPACFSLVLAKPIPVAMSVIQAIQEVTDINVITEGEPDSLLKLVLSQSSDGKLSQGSEFYVTLPDQQHAYYLRDVGESSLDQTAKMVSRVPFTHPTNVANILNLLRRQLLFNTIISSCIRPYAKQDLMSSVVFELVCTSLQHFTVMFEHPLQDTMVTAEVDLSDITGVKFKVSIGEDGEDLLSDDAASKIFQRCWSVPVTLRSIIHKVSEELRKEPSPEPVPMEIDPPHFVMPADVTFATPYLPGMDSKSLSSPGNMALPSKIPMGYSGLPVHPNTTQGAMLPPPIVDDSKKTDEDVPSSNPLLVTLLDQDSPDPDPPSVQESPMLSRLLEDSPINNNINASHHHHNNNNNTVAALASSVPAPLKPGRGRPPKRKSLTDPPRGKSPKHRLTENEFQSHSFDSDYSGVNMDSSSQQRYPHFSLSSPIDLTDDSMNPLHRLDSPLDSIPTKQSIHHGNDPLTGLPSDLDSIFNQTNSVPKNMARSTSLEGILNRSGEVSRTKDLHKPHQLLDSSNLPNHQPQKKLVRQNSVGKVTPFHHQVSMDSNDSFKAGSNLTFSRSTSFTHGNTSDSDTSDRMSLYSSKSFDLSEPFNNLSPVSISSVSRHDLMAGGDPNDVKPDLKIGHKDLRSLLIGSPSENSVLQNEKMKIKKAKLGFRGIKGNKDLTLLGMNHKKSSAEAYDFNSDEEDSNDLPMISPSPKGLPLLNKSKNTKHYLNKYGKSDKVKKKETKNAEPGKRKRDKKEKEHKKKKRLDSNSRATSCEMYSATPVESEDKTSTKLKIIKSVGVSMENSPRSSPSGREKGDGVKKYESKSNLNSQKLMKNSHKSLSMSSVNVSKEDSKLMTKTPKIKLKPIAIPPSSAVSSSKTPTPTSSPGSSTPTSTTIGRIGAVSILTSGNSKAGGTTPPPGKASTPTSAKTPPSFGGSSKTFPSNKNIGSSSSTSQKTAAAERKLSQSGRLASGISKGSNGKYSKSNSPSVSGSKSGLNSSKSLNSSSKGQSLSHAPFGKNSNNPLNVLSFLNPKDKGLSSLPRIPKISSASSASTVNTSKPATVTTTTSVSVTTSVATSVAGMSKLTTVNSHTGTKVSVSNPNQGGMKSSPSAPGTPKNLNSGSYSSTSFKNSANLTSTPKMNVQSGNSPIMRGSQIGNRSPIVNNSSNSKSPSSSSGKSPMSISNKIGVNGRPPSNSNPPKTPVGNNNMTHPLKTPPPPSTPNNGSPNINKFSSNNATPTIPKTTPQASSTKTSIEQPANASNASRNSPIASVCLGNKAPVTVSKAVESPKQAVVSAASKVSSPITVSLETPPKSTPSSMVSPTLTCPSSNSKIRPRKSSLSAVIDKLTNAKVPHGIGGDASRQNSLDESGEQVKLKAENVLDNLDKSSNGLESKTTTGSEPKTSSDSSEKCISTKDNSGGADKNKDYKIVDNSRNLFASLLKSASENFSSKHDKDDKENVVKGEGSKSLETSEDVDAKVKDLSMQSVCKKSPKAAVVKVNGETSSSENVRKGEGEVFKVPTPKSVVSVDENDCEDIENMSVRRKARISTTKPVLSPASSGGSPENLIIDCQSPRQSIGKNSLNSPKCMVDLNEDNKKLSPVTVVNFRQKTHTPSPKPKHASSPNPSPKAIQHCSPAGSIEIDDDLMNEAIMGFTS</sequence>
<dbReference type="GO" id="GO:0003712">
    <property type="term" value="F:transcription coregulator activity"/>
    <property type="evidence" value="ECO:0007669"/>
    <property type="project" value="InterPro"/>
</dbReference>
<feature type="compositionally biased region" description="Polar residues" evidence="9">
    <location>
        <begin position="719"/>
        <end position="737"/>
    </location>
</feature>
<feature type="compositionally biased region" description="Polar residues" evidence="9">
    <location>
        <begin position="1613"/>
        <end position="1630"/>
    </location>
</feature>
<feature type="region of interest" description="Disordered" evidence="9">
    <location>
        <begin position="988"/>
        <end position="1567"/>
    </location>
</feature>
<evidence type="ECO:0000313" key="11">
    <source>
        <dbReference type="Proteomes" id="UP000694844"/>
    </source>
</evidence>
<dbReference type="GO" id="GO:0045944">
    <property type="term" value="P:positive regulation of transcription by RNA polymerase II"/>
    <property type="evidence" value="ECO:0007669"/>
    <property type="project" value="UniProtKB-ARBA"/>
</dbReference>
<feature type="compositionally biased region" description="Polar residues" evidence="9">
    <location>
        <begin position="1097"/>
        <end position="1106"/>
    </location>
</feature>
<dbReference type="PANTHER" id="PTHR12881:SF10">
    <property type="entry name" value="MEDIATOR OF RNA POLYMERASE II TRANSCRIPTION SUBUNIT 1"/>
    <property type="match status" value="1"/>
</dbReference>
<evidence type="ECO:0000256" key="6">
    <source>
        <dbReference type="ARBA" id="ARBA00023163"/>
    </source>
</evidence>
<feature type="region of interest" description="Disordered" evidence="9">
    <location>
        <begin position="1593"/>
        <end position="1726"/>
    </location>
</feature>
<feature type="compositionally biased region" description="Polar residues" evidence="9">
    <location>
        <begin position="1200"/>
        <end position="1209"/>
    </location>
</feature>
<feature type="compositionally biased region" description="Polar residues" evidence="9">
    <location>
        <begin position="866"/>
        <end position="880"/>
    </location>
</feature>
<feature type="compositionally biased region" description="Low complexity" evidence="9">
    <location>
        <begin position="1344"/>
        <end position="1377"/>
    </location>
</feature>
<dbReference type="GO" id="GO:0016592">
    <property type="term" value="C:mediator complex"/>
    <property type="evidence" value="ECO:0007669"/>
    <property type="project" value="InterPro"/>
</dbReference>
<feature type="compositionally biased region" description="Low complexity" evidence="9">
    <location>
        <begin position="1268"/>
        <end position="1309"/>
    </location>
</feature>
<feature type="compositionally biased region" description="Polar residues" evidence="9">
    <location>
        <begin position="1526"/>
        <end position="1567"/>
    </location>
</feature>
<feature type="compositionally biased region" description="Polar residues" evidence="9">
    <location>
        <begin position="820"/>
        <end position="829"/>
    </location>
</feature>
<feature type="region of interest" description="Disordered" evidence="9">
    <location>
        <begin position="1743"/>
        <end position="1770"/>
    </location>
</feature>
<dbReference type="InterPro" id="IPR051999">
    <property type="entry name" value="Mediator_complex_subunit_1"/>
</dbReference>
<evidence type="ECO:0000256" key="3">
    <source>
        <dbReference type="ARBA" id="ARBA00020612"/>
    </source>
</evidence>
<keyword evidence="6" id="KW-0804">Transcription</keyword>
<feature type="compositionally biased region" description="Basic and acidic residues" evidence="9">
    <location>
        <begin position="1669"/>
        <end position="1683"/>
    </location>
</feature>
<comment type="similarity">
    <text evidence="2">Belongs to the Mediator complex subunit 1 family.</text>
</comment>
<gene>
    <name evidence="12" type="primary">LOC111112210</name>
</gene>
<feature type="compositionally biased region" description="Basic and acidic residues" evidence="9">
    <location>
        <begin position="806"/>
        <end position="815"/>
    </location>
</feature>
<keyword evidence="11" id="KW-1185">Reference proteome</keyword>
<feature type="compositionally biased region" description="Basic and acidic residues" evidence="9">
    <location>
        <begin position="1747"/>
        <end position="1765"/>
    </location>
</feature>
<evidence type="ECO:0000256" key="8">
    <source>
        <dbReference type="ARBA" id="ARBA00031254"/>
    </source>
</evidence>
<organism evidence="11 12">
    <name type="scientific">Crassostrea virginica</name>
    <name type="common">Eastern oyster</name>
    <dbReference type="NCBI Taxonomy" id="6565"/>
    <lineage>
        <taxon>Eukaryota</taxon>
        <taxon>Metazoa</taxon>
        <taxon>Spiralia</taxon>
        <taxon>Lophotrochozoa</taxon>
        <taxon>Mollusca</taxon>
        <taxon>Bivalvia</taxon>
        <taxon>Autobranchia</taxon>
        <taxon>Pteriomorphia</taxon>
        <taxon>Ostreida</taxon>
        <taxon>Ostreoidea</taxon>
        <taxon>Ostreidae</taxon>
        <taxon>Crassostrea</taxon>
    </lineage>
</organism>
<reference evidence="12" key="1">
    <citation type="submission" date="2025-08" db="UniProtKB">
        <authorList>
            <consortium name="RefSeq"/>
        </authorList>
    </citation>
    <scope>IDENTIFICATION</scope>
    <source>
        <tissue evidence="12">Whole sample</tissue>
    </source>
</reference>
<feature type="compositionally biased region" description="Polar residues" evidence="9">
    <location>
        <begin position="1120"/>
        <end position="1143"/>
    </location>
</feature>
<dbReference type="Proteomes" id="UP000694844">
    <property type="component" value="Chromosome 9"/>
</dbReference>
<proteinExistence type="inferred from homology"/>
<feature type="compositionally biased region" description="Polar residues" evidence="9">
    <location>
        <begin position="1870"/>
        <end position="1882"/>
    </location>
</feature>
<comment type="subcellular location">
    <subcellularLocation>
        <location evidence="1">Nucleus</location>
    </subcellularLocation>
</comment>
<protein>
    <recommendedName>
        <fullName evidence="3">Mediator of RNA polymerase II transcription subunit 1</fullName>
    </recommendedName>
    <alternativeName>
        <fullName evidence="8">Mediator complex subunit 1</fullName>
    </alternativeName>
</protein>
<dbReference type="InterPro" id="IPR019680">
    <property type="entry name" value="Mediator_Med1"/>
</dbReference>
<keyword evidence="5" id="KW-0010">Activator</keyword>
<feature type="region of interest" description="Disordered" evidence="9">
    <location>
        <begin position="671"/>
        <end position="746"/>
    </location>
</feature>
<evidence type="ECO:0000256" key="9">
    <source>
        <dbReference type="SAM" id="MobiDB-lite"/>
    </source>
</evidence>
<feature type="compositionally biased region" description="Polar residues" evidence="9">
    <location>
        <begin position="1684"/>
        <end position="1704"/>
    </location>
</feature>
<dbReference type="KEGG" id="cvn:111112210"/>
<feature type="region of interest" description="Disordered" evidence="9">
    <location>
        <begin position="581"/>
        <end position="634"/>
    </location>
</feature>
<accession>A0A8B8BPQ1</accession>
<dbReference type="OrthoDB" id="2281547at2759"/>
<keyword evidence="7" id="KW-0539">Nucleus</keyword>
<evidence type="ECO:0000256" key="7">
    <source>
        <dbReference type="ARBA" id="ARBA00023242"/>
    </source>
</evidence>
<feature type="region of interest" description="Disordered" evidence="9">
    <location>
        <begin position="1842"/>
        <end position="1932"/>
    </location>
</feature>
<feature type="region of interest" description="Disordered" evidence="9">
    <location>
        <begin position="866"/>
        <end position="886"/>
    </location>
</feature>
<feature type="compositionally biased region" description="Low complexity" evidence="9">
    <location>
        <begin position="1160"/>
        <end position="1191"/>
    </location>
</feature>
<feature type="compositionally biased region" description="Basic and acidic residues" evidence="9">
    <location>
        <begin position="1107"/>
        <end position="1119"/>
    </location>
</feature>
<evidence type="ECO:0000256" key="5">
    <source>
        <dbReference type="ARBA" id="ARBA00023159"/>
    </source>
</evidence>
<evidence type="ECO:0000256" key="2">
    <source>
        <dbReference type="ARBA" id="ARBA00006210"/>
    </source>
</evidence>
<dbReference type="PANTHER" id="PTHR12881">
    <property type="entry name" value="MEDIATOR OF RNA POLYMERASE II TRANSCRIPTION SUBUNIT 1"/>
    <property type="match status" value="1"/>
</dbReference>